<name>A0A9D4SKK7_DERFA</name>
<reference evidence="1" key="1">
    <citation type="submission" date="2020-06" db="EMBL/GenBank/DDBJ databases">
        <authorList>
            <person name="Ji K."/>
            <person name="Li J."/>
        </authorList>
    </citation>
    <scope>NUCLEOTIDE SEQUENCE</scope>
    <source>
        <strain evidence="1">JKM2019</strain>
        <tissue evidence="1">Whole body</tissue>
    </source>
</reference>
<proteinExistence type="predicted"/>
<evidence type="ECO:0000313" key="1">
    <source>
        <dbReference type="EMBL" id="KAH7644796.1"/>
    </source>
</evidence>
<gene>
    <name evidence="1" type="ORF">HUG17_0334</name>
</gene>
<reference evidence="1" key="2">
    <citation type="journal article" date="2021" name="World Allergy Organ. J.">
        <title>Chromosome-level assembly of Dermatophagoides farinae genome and transcriptome reveals two novel allergens Der f 37 and Der f 39.</title>
        <authorList>
            <person name="Chen J."/>
            <person name="Cai Z."/>
            <person name="Fan D."/>
            <person name="Hu J."/>
            <person name="Hou Y."/>
            <person name="He Y."/>
            <person name="Zhang Z."/>
            <person name="Zhao Z."/>
            <person name="Gao P."/>
            <person name="Hu W."/>
            <person name="Sun J."/>
            <person name="Li J."/>
            <person name="Ji K."/>
        </authorList>
    </citation>
    <scope>NUCLEOTIDE SEQUENCE</scope>
    <source>
        <strain evidence="1">JKM2019</strain>
    </source>
</reference>
<organism evidence="1">
    <name type="scientific">Dermatophagoides farinae</name>
    <name type="common">American house dust mite</name>
    <dbReference type="NCBI Taxonomy" id="6954"/>
    <lineage>
        <taxon>Eukaryota</taxon>
        <taxon>Metazoa</taxon>
        <taxon>Ecdysozoa</taxon>
        <taxon>Arthropoda</taxon>
        <taxon>Chelicerata</taxon>
        <taxon>Arachnida</taxon>
        <taxon>Acari</taxon>
        <taxon>Acariformes</taxon>
        <taxon>Sarcoptiformes</taxon>
        <taxon>Astigmata</taxon>
        <taxon>Psoroptidia</taxon>
        <taxon>Analgoidea</taxon>
        <taxon>Pyroglyphidae</taxon>
        <taxon>Dermatophagoidinae</taxon>
        <taxon>Dermatophagoides</taxon>
    </lineage>
</organism>
<dbReference type="Proteomes" id="UP000828236">
    <property type="component" value="Unassembled WGS sequence"/>
</dbReference>
<protein>
    <submittedName>
        <fullName evidence="1">Uncharacterized protein</fullName>
    </submittedName>
</protein>
<dbReference type="EMBL" id="SDOV01000001">
    <property type="protein sequence ID" value="KAH7644796.1"/>
    <property type="molecule type" value="Genomic_DNA"/>
</dbReference>
<accession>A0A9D4SKK7</accession>
<dbReference type="AlphaFoldDB" id="A0A9D4SKK7"/>
<comment type="caution">
    <text evidence="1">The sequence shown here is derived from an EMBL/GenBank/DDBJ whole genome shotgun (WGS) entry which is preliminary data.</text>
</comment>
<sequence>MGGELLRSEGDINQHIITIETMERILKLTILMSMITIVIGQFMVVKIKVLNPIGENSDLIEDFWTQMSLERKFHTEVIEIFQRQCVDKMILKEKRMINYVTVMGIKSVLDNRSYRSRSSVGTFRNETLYRKVEPDNN</sequence>